<dbReference type="SUPFAM" id="SSF50044">
    <property type="entry name" value="SH3-domain"/>
    <property type="match status" value="1"/>
</dbReference>
<evidence type="ECO:0000256" key="3">
    <source>
        <dbReference type="SAM" id="MobiDB-lite"/>
    </source>
</evidence>
<dbReference type="InterPro" id="IPR036028">
    <property type="entry name" value="SH3-like_dom_sf"/>
</dbReference>
<evidence type="ECO:0000256" key="5">
    <source>
        <dbReference type="SAM" id="SignalP"/>
    </source>
</evidence>
<dbReference type="InterPro" id="IPR001452">
    <property type="entry name" value="SH3_domain"/>
</dbReference>
<gene>
    <name evidence="7" type="ORF">M427DRAFT_149948</name>
</gene>
<keyword evidence="4" id="KW-0812">Transmembrane</keyword>
<dbReference type="OrthoDB" id="5340910at2759"/>
<feature type="region of interest" description="Disordered" evidence="3">
    <location>
        <begin position="135"/>
        <end position="190"/>
    </location>
</feature>
<evidence type="ECO:0000313" key="8">
    <source>
        <dbReference type="Proteomes" id="UP000070544"/>
    </source>
</evidence>
<keyword evidence="8" id="KW-1185">Reference proteome</keyword>
<name>A0A138ZYF1_GONPJ</name>
<evidence type="ECO:0000256" key="2">
    <source>
        <dbReference type="PROSITE-ProRule" id="PRU00192"/>
    </source>
</evidence>
<proteinExistence type="predicted"/>
<feature type="compositionally biased region" description="Polar residues" evidence="3">
    <location>
        <begin position="175"/>
        <end position="190"/>
    </location>
</feature>
<feature type="region of interest" description="Disordered" evidence="3">
    <location>
        <begin position="444"/>
        <end position="464"/>
    </location>
</feature>
<keyword evidence="4" id="KW-1133">Transmembrane helix</keyword>
<feature type="chain" id="PRO_5007295825" description="SH3 domain-containing protein" evidence="5">
    <location>
        <begin position="32"/>
        <end position="464"/>
    </location>
</feature>
<feature type="signal peptide" evidence="5">
    <location>
        <begin position="1"/>
        <end position="31"/>
    </location>
</feature>
<dbReference type="STRING" id="1344416.A0A138ZYF1"/>
<dbReference type="Gene3D" id="2.30.30.40">
    <property type="entry name" value="SH3 Domains"/>
    <property type="match status" value="1"/>
</dbReference>
<dbReference type="PROSITE" id="PS50002">
    <property type="entry name" value="SH3"/>
    <property type="match status" value="1"/>
</dbReference>
<sequence length="464" mass="48794">MARRYPRFPRAMALFSSIVGLLALCIARSEAANIPRQILGCSTLTCGLFCVPSNYVCCSSELLGYCSPGSQCNCCPSSTPTFCSKDPLVCVARGTVCGAAPPPALTSTVAANTLQTSTVAVASSMMSSSTTAFTTLTTSSSSTTTTSASPNTTTTTASTTDSSSMSGTSADSATPTNSDGGNTIKDQNGPRTNNVALVAGVSAGATVLVVGGIFLLIVRRRKRREEEEWEYKKERSYTPARYDKPAPTPVLKQRPKSRPSGGDPRQTQMALGPIGASQHPPNKRAPLDAGAGRWWGGEARESVAWGGQANAPIPMDEPAAHWFFQRIAGPRPADGSAEYHGPPLKAIASFYPSTQDEIALTQGDLIELREVFRDGWAVGWNLATGAFGAFPVDWLRLSPDDASSLAASSTYAPSIPPPREGSVVLASRASAQVASGLISRRSGLSRGELKENPTSPARHQLPFE</sequence>
<keyword evidence="4" id="KW-0472">Membrane</keyword>
<keyword evidence="5" id="KW-0732">Signal</keyword>
<dbReference type="AlphaFoldDB" id="A0A138ZYF1"/>
<evidence type="ECO:0000259" key="6">
    <source>
        <dbReference type="PROSITE" id="PS50002"/>
    </source>
</evidence>
<dbReference type="Proteomes" id="UP000070544">
    <property type="component" value="Unassembled WGS sequence"/>
</dbReference>
<feature type="compositionally biased region" description="Low complexity" evidence="3">
    <location>
        <begin position="135"/>
        <end position="174"/>
    </location>
</feature>
<organism evidence="7 8">
    <name type="scientific">Gonapodya prolifera (strain JEL478)</name>
    <name type="common">Monoblepharis prolifera</name>
    <dbReference type="NCBI Taxonomy" id="1344416"/>
    <lineage>
        <taxon>Eukaryota</taxon>
        <taxon>Fungi</taxon>
        <taxon>Fungi incertae sedis</taxon>
        <taxon>Chytridiomycota</taxon>
        <taxon>Chytridiomycota incertae sedis</taxon>
        <taxon>Monoblepharidomycetes</taxon>
        <taxon>Monoblepharidales</taxon>
        <taxon>Gonapodyaceae</taxon>
        <taxon>Gonapodya</taxon>
    </lineage>
</organism>
<evidence type="ECO:0000256" key="1">
    <source>
        <dbReference type="ARBA" id="ARBA00022443"/>
    </source>
</evidence>
<dbReference type="OMA" id="MMTARGY"/>
<accession>A0A138ZYF1</accession>
<keyword evidence="1 2" id="KW-0728">SH3 domain</keyword>
<dbReference type="EMBL" id="KQ965871">
    <property type="protein sequence ID" value="KXS09295.1"/>
    <property type="molecule type" value="Genomic_DNA"/>
</dbReference>
<evidence type="ECO:0000313" key="7">
    <source>
        <dbReference type="EMBL" id="KXS09295.1"/>
    </source>
</evidence>
<feature type="compositionally biased region" description="Basic and acidic residues" evidence="3">
    <location>
        <begin position="224"/>
        <end position="244"/>
    </location>
</feature>
<protein>
    <recommendedName>
        <fullName evidence="6">SH3 domain-containing protein</fullName>
    </recommendedName>
</protein>
<evidence type="ECO:0000256" key="4">
    <source>
        <dbReference type="SAM" id="Phobius"/>
    </source>
</evidence>
<feature type="domain" description="SH3" evidence="6">
    <location>
        <begin position="339"/>
        <end position="400"/>
    </location>
</feature>
<reference evidence="7 8" key="1">
    <citation type="journal article" date="2015" name="Genome Biol. Evol.">
        <title>Phylogenomic analyses indicate that early fungi evolved digesting cell walls of algal ancestors of land plants.</title>
        <authorList>
            <person name="Chang Y."/>
            <person name="Wang S."/>
            <person name="Sekimoto S."/>
            <person name="Aerts A.L."/>
            <person name="Choi C."/>
            <person name="Clum A."/>
            <person name="LaButti K.M."/>
            <person name="Lindquist E.A."/>
            <person name="Yee Ngan C."/>
            <person name="Ohm R.A."/>
            <person name="Salamov A.A."/>
            <person name="Grigoriev I.V."/>
            <person name="Spatafora J.W."/>
            <person name="Berbee M.L."/>
        </authorList>
    </citation>
    <scope>NUCLEOTIDE SEQUENCE [LARGE SCALE GENOMIC DNA]</scope>
    <source>
        <strain evidence="7 8">JEL478</strain>
    </source>
</reference>
<feature type="transmembrane region" description="Helical" evidence="4">
    <location>
        <begin position="195"/>
        <end position="218"/>
    </location>
</feature>
<feature type="region of interest" description="Disordered" evidence="3">
    <location>
        <begin position="224"/>
        <end position="292"/>
    </location>
</feature>